<protein>
    <submittedName>
        <fullName evidence="1">Predicted protein</fullName>
    </submittedName>
</protein>
<dbReference type="RefSeq" id="XP_003063189.1">
    <property type="nucleotide sequence ID" value="XM_003063143.1"/>
</dbReference>
<evidence type="ECO:0000313" key="1">
    <source>
        <dbReference type="EMBL" id="EEH52325.1"/>
    </source>
</evidence>
<dbReference type="EMBL" id="GG663748">
    <property type="protein sequence ID" value="EEH52325.1"/>
    <property type="molecule type" value="Genomic_DNA"/>
</dbReference>
<keyword evidence="2" id="KW-1185">Reference proteome</keyword>
<gene>
    <name evidence="1" type="ORF">MICPUCDRAFT_22453</name>
</gene>
<dbReference type="Proteomes" id="UP000001876">
    <property type="component" value="Unassembled WGS sequence"/>
</dbReference>
<dbReference type="KEGG" id="mpp:MICPUCDRAFT_22453"/>
<accession>C1N5N7</accession>
<feature type="non-terminal residue" evidence="1">
    <location>
        <position position="84"/>
    </location>
</feature>
<reference evidence="1" key="1">
    <citation type="journal article" date="2009" name="Science">
        <title>Green evolution and dynamic adaptations revealed by genomes of the marine picoeukaryotes Micromonas.</title>
        <authorList>
            <person name="Worden A.Z."/>
            <person name="Lee J.H."/>
            <person name="Mock T."/>
            <person name="Rouze P."/>
            <person name="Simmons M.P."/>
            <person name="Aerts A.L."/>
            <person name="Allen A.E."/>
            <person name="Cuvelier M.L."/>
            <person name="Derelle E."/>
            <person name="Everett M.V."/>
            <person name="Foulon E."/>
            <person name="Grimwood J."/>
            <person name="Gundlach H."/>
            <person name="Henrissat B."/>
            <person name="Napoli C."/>
            <person name="McDonald S.M."/>
            <person name="Parker M.S."/>
            <person name="Rombauts S."/>
            <person name="Salamov A."/>
            <person name="Von Dassow P."/>
            <person name="Badger J.H."/>
            <person name="Coutinho P.M."/>
            <person name="Demir E."/>
            <person name="Dubchak I."/>
            <person name="Gentemann C."/>
            <person name="Eikrem W."/>
            <person name="Gready J.E."/>
            <person name="John U."/>
            <person name="Lanier W."/>
            <person name="Lindquist E.A."/>
            <person name="Lucas S."/>
            <person name="Mayer K.F."/>
            <person name="Moreau H."/>
            <person name="Not F."/>
            <person name="Otillar R."/>
            <person name="Panaud O."/>
            <person name="Pangilinan J."/>
            <person name="Paulsen I."/>
            <person name="Piegu B."/>
            <person name="Poliakov A."/>
            <person name="Robbens S."/>
            <person name="Schmutz J."/>
            <person name="Toulza E."/>
            <person name="Wyss T."/>
            <person name="Zelensky A."/>
            <person name="Zhou K."/>
            <person name="Armbrust E.V."/>
            <person name="Bhattacharya D."/>
            <person name="Goodenough U.W."/>
            <person name="Van de Peer Y."/>
            <person name="Grigoriev I.V."/>
        </authorList>
    </citation>
    <scope>NUCLEOTIDE SEQUENCE [LARGE SCALE GENOMIC DNA]</scope>
    <source>
        <strain evidence="1">CCMP1545</strain>
    </source>
</reference>
<sequence>MTSLVKHARAGLGQGTVQGVATVAPQVSEEDAVPAPASAAADAPSPAVLANFSNNYGGACSHCSADNMCGPKHGGTVCPGSYAC</sequence>
<dbReference type="AlphaFoldDB" id="C1N5N7"/>
<proteinExistence type="predicted"/>
<organism evidence="2">
    <name type="scientific">Micromonas pusilla (strain CCMP1545)</name>
    <name type="common">Picoplanktonic green alga</name>
    <dbReference type="NCBI Taxonomy" id="564608"/>
    <lineage>
        <taxon>Eukaryota</taxon>
        <taxon>Viridiplantae</taxon>
        <taxon>Chlorophyta</taxon>
        <taxon>Mamiellophyceae</taxon>
        <taxon>Mamiellales</taxon>
        <taxon>Mamiellaceae</taxon>
        <taxon>Micromonas</taxon>
    </lineage>
</organism>
<dbReference type="GeneID" id="9688629"/>
<name>C1N5N7_MICPC</name>
<evidence type="ECO:0000313" key="2">
    <source>
        <dbReference type="Proteomes" id="UP000001876"/>
    </source>
</evidence>